<evidence type="ECO:0000313" key="8">
    <source>
        <dbReference type="EMBL" id="CAG6608530.1"/>
    </source>
</evidence>
<accession>A0A8D8PNY8</accession>
<evidence type="ECO:0000259" key="7">
    <source>
        <dbReference type="Pfam" id="PF05347"/>
    </source>
</evidence>
<evidence type="ECO:0000256" key="1">
    <source>
        <dbReference type="ARBA" id="ARBA00004173"/>
    </source>
</evidence>
<reference evidence="8" key="1">
    <citation type="submission" date="2021-05" db="EMBL/GenBank/DDBJ databases">
        <authorList>
            <person name="Alioto T."/>
            <person name="Alioto T."/>
            <person name="Gomez Garrido J."/>
        </authorList>
    </citation>
    <scope>NUCLEOTIDE SEQUENCE</scope>
</reference>
<dbReference type="AlphaFoldDB" id="A0A8D8PNY8"/>
<dbReference type="CDD" id="cd20262">
    <property type="entry name" value="Complex1_LYR_LYRM2"/>
    <property type="match status" value="1"/>
</dbReference>
<dbReference type="Pfam" id="PF05347">
    <property type="entry name" value="Complex1_LYR"/>
    <property type="match status" value="1"/>
</dbReference>
<proteinExistence type="inferred from homology"/>
<protein>
    <recommendedName>
        <fullName evidence="5">LYR motif-containing protein 2</fullName>
    </recommendedName>
</protein>
<feature type="domain" description="Complex 1 LYR protein" evidence="7">
    <location>
        <begin position="38"/>
        <end position="95"/>
    </location>
</feature>
<evidence type="ECO:0000256" key="2">
    <source>
        <dbReference type="ARBA" id="ARBA00009508"/>
    </source>
</evidence>
<evidence type="ECO:0000256" key="3">
    <source>
        <dbReference type="ARBA" id="ARBA00022946"/>
    </source>
</evidence>
<comment type="similarity">
    <text evidence="2">Belongs to the complex I LYR family.</text>
</comment>
<name>A0A8D8PNY8_9HEMI</name>
<keyword evidence="4" id="KW-0496">Mitochondrion</keyword>
<evidence type="ECO:0000256" key="4">
    <source>
        <dbReference type="ARBA" id="ARBA00023128"/>
    </source>
</evidence>
<dbReference type="InterPro" id="IPR008011">
    <property type="entry name" value="Complex1_LYR_dom"/>
</dbReference>
<dbReference type="EMBL" id="HBUF01012109">
    <property type="protein sequence ID" value="CAG6608530.1"/>
    <property type="molecule type" value="Transcribed_RNA"/>
</dbReference>
<organism evidence="8">
    <name type="scientific">Cacopsylla melanoneura</name>
    <dbReference type="NCBI Taxonomy" id="428564"/>
    <lineage>
        <taxon>Eukaryota</taxon>
        <taxon>Metazoa</taxon>
        <taxon>Ecdysozoa</taxon>
        <taxon>Arthropoda</taxon>
        <taxon>Hexapoda</taxon>
        <taxon>Insecta</taxon>
        <taxon>Pterygota</taxon>
        <taxon>Neoptera</taxon>
        <taxon>Paraneoptera</taxon>
        <taxon>Hemiptera</taxon>
        <taxon>Sternorrhyncha</taxon>
        <taxon>Psylloidea</taxon>
        <taxon>Psyllidae</taxon>
        <taxon>Psyllinae</taxon>
        <taxon>Cacopsylla</taxon>
    </lineage>
</organism>
<comment type="function">
    <text evidence="6">Involved in efficient integration of the N-module into mitochondrial respiratory chain complex I.</text>
</comment>
<keyword evidence="3" id="KW-0809">Transit peptide</keyword>
<evidence type="ECO:0000256" key="6">
    <source>
        <dbReference type="ARBA" id="ARBA00044735"/>
    </source>
</evidence>
<sequence length="104" mass="12146">MSIFRHSNSNALLSEYQVMSNKLPQSTLSLRHFLLKAEVISLYRTFLRTAKEIPDEKSRKEMIGWIRQEFKQNKHLTDETSIKMMIQYGQKGLKEVESSVGLVK</sequence>
<evidence type="ECO:0000256" key="5">
    <source>
        <dbReference type="ARBA" id="ARBA00026235"/>
    </source>
</evidence>
<dbReference type="PANTHER" id="PTHR13675">
    <property type="entry name" value="LYR MOTIF-CONTAINING PROTEIN 2"/>
    <property type="match status" value="1"/>
</dbReference>
<dbReference type="GO" id="GO:0005739">
    <property type="term" value="C:mitochondrion"/>
    <property type="evidence" value="ECO:0007669"/>
    <property type="project" value="UniProtKB-SubCell"/>
</dbReference>
<dbReference type="PANTHER" id="PTHR13675:SF0">
    <property type="entry name" value="LYR MOTIF-CONTAINING PROTEIN 2"/>
    <property type="match status" value="1"/>
</dbReference>
<comment type="subcellular location">
    <subcellularLocation>
        <location evidence="1">Mitochondrion</location>
    </subcellularLocation>
</comment>
<dbReference type="InterPro" id="IPR045293">
    <property type="entry name" value="Complex1_LYR_LYRM2"/>
</dbReference>